<dbReference type="Proteomes" id="UP001244427">
    <property type="component" value="Unassembled WGS sequence"/>
</dbReference>
<feature type="DNA-binding region" description="H-T-H motif" evidence="5">
    <location>
        <begin position="257"/>
        <end position="276"/>
    </location>
</feature>
<organism evidence="8 9">
    <name type="scientific">Microbacterium natoriense</name>
    <dbReference type="NCBI Taxonomy" id="284570"/>
    <lineage>
        <taxon>Bacteria</taxon>
        <taxon>Bacillati</taxon>
        <taxon>Actinomycetota</taxon>
        <taxon>Actinomycetes</taxon>
        <taxon>Micrococcales</taxon>
        <taxon>Microbacteriaceae</taxon>
        <taxon>Microbacterium</taxon>
    </lineage>
</organism>
<dbReference type="AlphaFoldDB" id="A0AAW8EWN3"/>
<dbReference type="PROSITE" id="PS50977">
    <property type="entry name" value="HTH_TETR_2"/>
    <property type="match status" value="2"/>
</dbReference>
<dbReference type="PANTHER" id="PTHR47506">
    <property type="entry name" value="TRANSCRIPTIONAL REGULATORY PROTEIN"/>
    <property type="match status" value="1"/>
</dbReference>
<keyword evidence="9" id="KW-1185">Reference proteome</keyword>
<dbReference type="RefSeq" id="WP_307294219.1">
    <property type="nucleotide sequence ID" value="NZ_JAUSXV010000001.1"/>
</dbReference>
<dbReference type="InterPro" id="IPR009057">
    <property type="entry name" value="Homeodomain-like_sf"/>
</dbReference>
<dbReference type="GO" id="GO:0003677">
    <property type="term" value="F:DNA binding"/>
    <property type="evidence" value="ECO:0007669"/>
    <property type="project" value="UniProtKB-UniRule"/>
</dbReference>
<dbReference type="EMBL" id="JAUSXV010000001">
    <property type="protein sequence ID" value="MDQ0646802.1"/>
    <property type="molecule type" value="Genomic_DNA"/>
</dbReference>
<proteinExistence type="predicted"/>
<dbReference type="Pfam" id="PF00440">
    <property type="entry name" value="TetR_N"/>
    <property type="match status" value="2"/>
</dbReference>
<keyword evidence="1" id="KW-0678">Repressor</keyword>
<evidence type="ECO:0000256" key="3">
    <source>
        <dbReference type="ARBA" id="ARBA00023125"/>
    </source>
</evidence>
<evidence type="ECO:0000256" key="4">
    <source>
        <dbReference type="ARBA" id="ARBA00023163"/>
    </source>
</evidence>
<keyword evidence="4" id="KW-0804">Transcription</keyword>
<dbReference type="Gene3D" id="1.10.357.10">
    <property type="entry name" value="Tetracycline Repressor, domain 2"/>
    <property type="match status" value="2"/>
</dbReference>
<evidence type="ECO:0000256" key="2">
    <source>
        <dbReference type="ARBA" id="ARBA00023015"/>
    </source>
</evidence>
<dbReference type="InterPro" id="IPR039538">
    <property type="entry name" value="BetI_C"/>
</dbReference>
<sequence>MTSTRSARAAATRQRILDAAHELFVSQGYRATSLRDIAAAASVSHPGLLGHFASKDDLLAEVVAQFEQDNADVFTVVVAAAEPGALMFSELAARNATTPGYLELFAALTGEASAPGHPSHERMRERYADMRALTIDALQDAVDHGVIAPDRDVEAETTRAIAGWDGLQLMAQYLPDRVDVVDMLEERESLWATPVGWRDPGEQETSAESAGPLPELVIGGPDDHDDESGYAAGRRRRSQILADAMQLFARRGYGDTSLRDIAQAVGVSKSTLLHHYPTKEALLGAVLTERDKAIRVQGETADARRAADLLRGMPSGAVHNAVDEPGLIEVYAVLSCEAVPASHPAHAYFQNRFARSMEYFTEVFRLAQLDGDLPAHRDPEREAVWLIALWDGLQYQWLYDRNAVDVAAQLRAHLEDVLPRR</sequence>
<reference evidence="8 9" key="1">
    <citation type="submission" date="2023-07" db="EMBL/GenBank/DDBJ databases">
        <title>Comparative genomics of wheat-associated soil bacteria to identify genetic determinants of phenazine resistance.</title>
        <authorList>
            <person name="Mouncey N."/>
        </authorList>
    </citation>
    <scope>NUCLEOTIDE SEQUENCE [LARGE SCALE GENOMIC DNA]</scope>
    <source>
        <strain evidence="8 9">W4I9-1</strain>
    </source>
</reference>
<dbReference type="SUPFAM" id="SSF46689">
    <property type="entry name" value="Homeodomain-like"/>
    <property type="match status" value="2"/>
</dbReference>
<gene>
    <name evidence="8" type="ORF">QFZ53_000998</name>
</gene>
<feature type="region of interest" description="Disordered" evidence="6">
    <location>
        <begin position="195"/>
        <end position="232"/>
    </location>
</feature>
<feature type="domain" description="HTH tetR-type" evidence="7">
    <location>
        <begin position="234"/>
        <end position="294"/>
    </location>
</feature>
<dbReference type="PRINTS" id="PR00455">
    <property type="entry name" value="HTHTETR"/>
</dbReference>
<evidence type="ECO:0000313" key="9">
    <source>
        <dbReference type="Proteomes" id="UP001244427"/>
    </source>
</evidence>
<accession>A0AAW8EWN3</accession>
<evidence type="ECO:0000259" key="7">
    <source>
        <dbReference type="PROSITE" id="PS50977"/>
    </source>
</evidence>
<feature type="domain" description="HTH tetR-type" evidence="7">
    <location>
        <begin position="10"/>
        <end position="70"/>
    </location>
</feature>
<dbReference type="Pfam" id="PF13977">
    <property type="entry name" value="TetR_C_6"/>
    <property type="match status" value="1"/>
</dbReference>
<evidence type="ECO:0000256" key="5">
    <source>
        <dbReference type="PROSITE-ProRule" id="PRU00335"/>
    </source>
</evidence>
<protein>
    <submittedName>
        <fullName evidence="8">AcrR family transcriptional regulator</fullName>
    </submittedName>
</protein>
<dbReference type="PANTHER" id="PTHR47506:SF6">
    <property type="entry name" value="HTH-TYPE TRANSCRIPTIONAL REPRESSOR NEMR"/>
    <property type="match status" value="1"/>
</dbReference>
<feature type="DNA-binding region" description="H-T-H motif" evidence="5">
    <location>
        <begin position="33"/>
        <end position="52"/>
    </location>
</feature>
<evidence type="ECO:0000313" key="8">
    <source>
        <dbReference type="EMBL" id="MDQ0646802.1"/>
    </source>
</evidence>
<evidence type="ECO:0000256" key="6">
    <source>
        <dbReference type="SAM" id="MobiDB-lite"/>
    </source>
</evidence>
<dbReference type="InterPro" id="IPR001647">
    <property type="entry name" value="HTH_TetR"/>
</dbReference>
<dbReference type="InterPro" id="IPR036271">
    <property type="entry name" value="Tet_transcr_reg_TetR-rel_C_sf"/>
</dbReference>
<dbReference type="SUPFAM" id="SSF48498">
    <property type="entry name" value="Tetracyclin repressor-like, C-terminal domain"/>
    <property type="match status" value="2"/>
</dbReference>
<name>A0AAW8EWN3_9MICO</name>
<keyword evidence="3 5" id="KW-0238">DNA-binding</keyword>
<keyword evidence="2" id="KW-0805">Transcription regulation</keyword>
<evidence type="ECO:0000256" key="1">
    <source>
        <dbReference type="ARBA" id="ARBA00022491"/>
    </source>
</evidence>
<comment type="caution">
    <text evidence="8">The sequence shown here is derived from an EMBL/GenBank/DDBJ whole genome shotgun (WGS) entry which is preliminary data.</text>
</comment>